<organism evidence="1 2">
    <name type="scientific">Dactylosporangium roseum</name>
    <dbReference type="NCBI Taxonomy" id="47989"/>
    <lineage>
        <taxon>Bacteria</taxon>
        <taxon>Bacillati</taxon>
        <taxon>Actinomycetota</taxon>
        <taxon>Actinomycetes</taxon>
        <taxon>Micromonosporales</taxon>
        <taxon>Micromonosporaceae</taxon>
        <taxon>Dactylosporangium</taxon>
    </lineage>
</organism>
<dbReference type="RefSeq" id="WP_260725461.1">
    <property type="nucleotide sequence ID" value="NZ_BAAABS010000031.1"/>
</dbReference>
<name>A0ABY5Z294_9ACTN</name>
<accession>A0ABY5Z294</accession>
<reference evidence="1" key="1">
    <citation type="submission" date="2021-04" db="EMBL/GenBank/DDBJ databases">
        <title>Biosynthetic gene clusters of Dactylosporangioum roseum.</title>
        <authorList>
            <person name="Hartkoorn R.C."/>
            <person name="Beaudoing E."/>
            <person name="Hot D."/>
            <person name="Moureu S."/>
        </authorList>
    </citation>
    <scope>NUCLEOTIDE SEQUENCE</scope>
    <source>
        <strain evidence="1">NRRL B-16295</strain>
    </source>
</reference>
<gene>
    <name evidence="1" type="ORF">Drose_34630</name>
</gene>
<evidence type="ECO:0000313" key="2">
    <source>
        <dbReference type="Proteomes" id="UP001058271"/>
    </source>
</evidence>
<keyword evidence="2" id="KW-1185">Reference proteome</keyword>
<dbReference type="Proteomes" id="UP001058271">
    <property type="component" value="Chromosome"/>
</dbReference>
<evidence type="ECO:0000313" key="1">
    <source>
        <dbReference type="EMBL" id="UWZ36141.1"/>
    </source>
</evidence>
<protein>
    <submittedName>
        <fullName evidence="1">Uncharacterized protein</fullName>
    </submittedName>
</protein>
<proteinExistence type="predicted"/>
<sequence>MLRVAPATTCVDVSTVGEAVPAALALARPGDVVLLLYEKIEPVLSLRDALGAVAVDERARPVEPVGMLV</sequence>
<dbReference type="EMBL" id="CP073721">
    <property type="protein sequence ID" value="UWZ36141.1"/>
    <property type="molecule type" value="Genomic_DNA"/>
</dbReference>